<gene>
    <name evidence="1" type="ORF">ARMGADRAFT_924524</name>
</gene>
<reference evidence="2" key="1">
    <citation type="journal article" date="2017" name="Nat. Ecol. Evol.">
        <title>Genome expansion and lineage-specific genetic innovations in the forest pathogenic fungi Armillaria.</title>
        <authorList>
            <person name="Sipos G."/>
            <person name="Prasanna A.N."/>
            <person name="Walter M.C."/>
            <person name="O'Connor E."/>
            <person name="Balint B."/>
            <person name="Krizsan K."/>
            <person name="Kiss B."/>
            <person name="Hess J."/>
            <person name="Varga T."/>
            <person name="Slot J."/>
            <person name="Riley R."/>
            <person name="Boka B."/>
            <person name="Rigling D."/>
            <person name="Barry K."/>
            <person name="Lee J."/>
            <person name="Mihaltcheva S."/>
            <person name="LaButti K."/>
            <person name="Lipzen A."/>
            <person name="Waldron R."/>
            <person name="Moloney N.M."/>
            <person name="Sperisen C."/>
            <person name="Kredics L."/>
            <person name="Vagvoelgyi C."/>
            <person name="Patrignani A."/>
            <person name="Fitzpatrick D."/>
            <person name="Nagy I."/>
            <person name="Doyle S."/>
            <person name="Anderson J.B."/>
            <person name="Grigoriev I.V."/>
            <person name="Gueldener U."/>
            <person name="Muensterkoetter M."/>
            <person name="Nagy L.G."/>
        </authorList>
    </citation>
    <scope>NUCLEOTIDE SEQUENCE [LARGE SCALE GENOMIC DNA]</scope>
    <source>
        <strain evidence="2">Ar21-2</strain>
    </source>
</reference>
<evidence type="ECO:0000313" key="2">
    <source>
        <dbReference type="Proteomes" id="UP000217790"/>
    </source>
</evidence>
<organism evidence="1 2">
    <name type="scientific">Armillaria gallica</name>
    <name type="common">Bulbous honey fungus</name>
    <name type="synonym">Armillaria bulbosa</name>
    <dbReference type="NCBI Taxonomy" id="47427"/>
    <lineage>
        <taxon>Eukaryota</taxon>
        <taxon>Fungi</taxon>
        <taxon>Dikarya</taxon>
        <taxon>Basidiomycota</taxon>
        <taxon>Agaricomycotina</taxon>
        <taxon>Agaricomycetes</taxon>
        <taxon>Agaricomycetidae</taxon>
        <taxon>Agaricales</taxon>
        <taxon>Marasmiineae</taxon>
        <taxon>Physalacriaceae</taxon>
        <taxon>Armillaria</taxon>
    </lineage>
</organism>
<dbReference type="SUPFAM" id="SSF54160">
    <property type="entry name" value="Chromo domain-like"/>
    <property type="match status" value="1"/>
</dbReference>
<feature type="non-terminal residue" evidence="1">
    <location>
        <position position="1"/>
    </location>
</feature>
<dbReference type="OrthoDB" id="3211671at2759"/>
<name>A0A2H3E7K8_ARMGA</name>
<dbReference type="Gene3D" id="2.40.50.40">
    <property type="match status" value="1"/>
</dbReference>
<dbReference type="EMBL" id="KZ293650">
    <property type="protein sequence ID" value="PBK96553.1"/>
    <property type="molecule type" value="Genomic_DNA"/>
</dbReference>
<dbReference type="InParanoid" id="A0A2H3E7K8"/>
<dbReference type="Proteomes" id="UP000217790">
    <property type="component" value="Unassembled WGS sequence"/>
</dbReference>
<sequence>IHIPNDDCLFSGRAESQVEMSEKSSSEWAIEQIIRHSSSKTEALFQVKWKSEDVTWLPY</sequence>
<evidence type="ECO:0008006" key="3">
    <source>
        <dbReference type="Google" id="ProtNLM"/>
    </source>
</evidence>
<dbReference type="InterPro" id="IPR016197">
    <property type="entry name" value="Chromo-like_dom_sf"/>
</dbReference>
<protein>
    <recommendedName>
        <fullName evidence="3">Chromo domain-containing protein</fullName>
    </recommendedName>
</protein>
<evidence type="ECO:0000313" key="1">
    <source>
        <dbReference type="EMBL" id="PBK96553.1"/>
    </source>
</evidence>
<keyword evidence="2" id="KW-1185">Reference proteome</keyword>
<dbReference type="AlphaFoldDB" id="A0A2H3E7K8"/>
<accession>A0A2H3E7K8</accession>
<proteinExistence type="predicted"/>